<feature type="non-terminal residue" evidence="1">
    <location>
        <position position="1"/>
    </location>
</feature>
<dbReference type="EMBL" id="BT122162">
    <property type="protein sequence ID" value="ADE34304.1"/>
    <property type="molecule type" value="mRNA"/>
</dbReference>
<dbReference type="AlphaFoldDB" id="D5A7N5"/>
<name>D5A7N5_DROME</name>
<evidence type="ECO:0000313" key="1">
    <source>
        <dbReference type="EMBL" id="ADE34304.1"/>
    </source>
</evidence>
<proteinExistence type="evidence at transcript level"/>
<reference evidence="1" key="1">
    <citation type="submission" date="2010-03" db="EMBL/GenBank/DDBJ databases">
        <authorList>
            <person name="Carlson J."/>
            <person name="Booth B."/>
            <person name="Frise E."/>
            <person name="Sandler J."/>
            <person name="Wan K."/>
            <person name="Yu C."/>
            <person name="Celniker S."/>
        </authorList>
    </citation>
    <scope>NUCLEOTIDE SEQUENCE</scope>
</reference>
<sequence>SCFAVGIACLYPIRDQDKGQRLGDPALLRGLTSSPHILLVKPHALGRIVRHFEH</sequence>
<organism evidence="1">
    <name type="scientific">Drosophila melanogaster</name>
    <name type="common">Fruit fly</name>
    <dbReference type="NCBI Taxonomy" id="7227"/>
    <lineage>
        <taxon>Eukaryota</taxon>
        <taxon>Metazoa</taxon>
        <taxon>Ecdysozoa</taxon>
        <taxon>Arthropoda</taxon>
        <taxon>Hexapoda</taxon>
        <taxon>Insecta</taxon>
        <taxon>Pterygota</taxon>
        <taxon>Neoptera</taxon>
        <taxon>Endopterygota</taxon>
        <taxon>Diptera</taxon>
        <taxon>Brachycera</taxon>
        <taxon>Muscomorpha</taxon>
        <taxon>Ephydroidea</taxon>
        <taxon>Drosophilidae</taxon>
        <taxon>Drosophila</taxon>
        <taxon>Sophophora</taxon>
    </lineage>
</organism>
<accession>D5A7N5</accession>
<protein>
    <submittedName>
        <fullName evidence="1">MIP20390p</fullName>
    </submittedName>
</protein>